<sequence>MESNILAIVRKEVASSIVDKLVALRGYDYADDEQRSNAINNFAQLLKVNQEGVLFKSCLMLVQQISINQPFINQERLNEFIAECLTAPSRCKTPVIYGRAAQELEKLHRM</sequence>
<accession>A0ABS5Y6W0</accession>
<gene>
    <name evidence="1" type="ORF">IXB28_15135</name>
</gene>
<comment type="caution">
    <text evidence="1">The sequence shown here is derived from an EMBL/GenBank/DDBJ whole genome shotgun (WGS) entry which is preliminary data.</text>
</comment>
<organism evidence="1 2">
    <name type="scientific">Leptothoe kymatousa TAU-MAC 1615</name>
    <dbReference type="NCBI Taxonomy" id="2364775"/>
    <lineage>
        <taxon>Bacteria</taxon>
        <taxon>Bacillati</taxon>
        <taxon>Cyanobacteriota</taxon>
        <taxon>Cyanophyceae</taxon>
        <taxon>Nodosilineales</taxon>
        <taxon>Cymatolegaceae</taxon>
        <taxon>Leptothoe</taxon>
        <taxon>Leptothoe kymatousa</taxon>
    </lineage>
</organism>
<evidence type="ECO:0000313" key="1">
    <source>
        <dbReference type="EMBL" id="MBT9313547.1"/>
    </source>
</evidence>
<dbReference type="Proteomes" id="UP001196661">
    <property type="component" value="Unassembled WGS sequence"/>
</dbReference>
<name>A0ABS5Y6W0_9CYAN</name>
<keyword evidence="2" id="KW-1185">Reference proteome</keyword>
<proteinExistence type="predicted"/>
<protein>
    <submittedName>
        <fullName evidence="1">Uncharacterized protein</fullName>
    </submittedName>
</protein>
<evidence type="ECO:0000313" key="2">
    <source>
        <dbReference type="Proteomes" id="UP001196661"/>
    </source>
</evidence>
<dbReference type="EMBL" id="JADOER010000013">
    <property type="protein sequence ID" value="MBT9313547.1"/>
    <property type="molecule type" value="Genomic_DNA"/>
</dbReference>
<reference evidence="1 2" key="1">
    <citation type="journal article" date="2021" name="Mar. Drugs">
        <title>Genome Reduction and Secondary Metabolism of the Marine Sponge-Associated Cyanobacterium Leptothoe.</title>
        <authorList>
            <person name="Konstantinou D."/>
            <person name="Popin R.V."/>
            <person name="Fewer D.P."/>
            <person name="Sivonen K."/>
            <person name="Gkelis S."/>
        </authorList>
    </citation>
    <scope>NUCLEOTIDE SEQUENCE [LARGE SCALE GENOMIC DNA]</scope>
    <source>
        <strain evidence="1 2">TAU-MAC 1615</strain>
    </source>
</reference>
<dbReference type="RefSeq" id="WP_215619430.1">
    <property type="nucleotide sequence ID" value="NZ_JADOER010000013.1"/>
</dbReference>